<dbReference type="PROSITE" id="PS50853">
    <property type="entry name" value="FN3"/>
    <property type="match status" value="10"/>
</dbReference>
<keyword evidence="1" id="KW-0677">Repeat</keyword>
<evidence type="ECO:0000256" key="1">
    <source>
        <dbReference type="ARBA" id="ARBA00022737"/>
    </source>
</evidence>
<protein>
    <submittedName>
        <fullName evidence="7">Fibronectin type III domain-containing protein</fullName>
    </submittedName>
</protein>
<dbReference type="SMART" id="SM00060">
    <property type="entry name" value="FN3"/>
    <property type="match status" value="10"/>
</dbReference>
<keyword evidence="3" id="KW-0119">Carbohydrate metabolism</keyword>
<feature type="region of interest" description="Disordered" evidence="4">
    <location>
        <begin position="1588"/>
        <end position="1608"/>
    </location>
</feature>
<evidence type="ECO:0000256" key="4">
    <source>
        <dbReference type="SAM" id="MobiDB-lite"/>
    </source>
</evidence>
<evidence type="ECO:0000313" key="7">
    <source>
        <dbReference type="EMBL" id="MDO3396346.1"/>
    </source>
</evidence>
<dbReference type="InterPro" id="IPR008969">
    <property type="entry name" value="CarboxyPept-like_regulatory"/>
</dbReference>
<feature type="domain" description="Fibronectin type-III" evidence="6">
    <location>
        <begin position="1111"/>
        <end position="1203"/>
    </location>
</feature>
<dbReference type="InterPro" id="IPR055463">
    <property type="entry name" value="DUF7035"/>
</dbReference>
<gene>
    <name evidence="7" type="ORF">QWJ41_11495</name>
</gene>
<feature type="domain" description="Fibronectin type-III" evidence="6">
    <location>
        <begin position="838"/>
        <end position="932"/>
    </location>
</feature>
<reference evidence="7" key="1">
    <citation type="submission" date="2023-06" db="EMBL/GenBank/DDBJ databases">
        <title>Genome sequence of Nocardioides sp. SOB44.</title>
        <authorList>
            <person name="Zhang G."/>
        </authorList>
    </citation>
    <scope>NUCLEOTIDE SEQUENCE</scope>
    <source>
        <strain evidence="7">SOB44</strain>
    </source>
</reference>
<dbReference type="PANTHER" id="PTHR13817:SF73">
    <property type="entry name" value="FIBRONECTIN TYPE-III DOMAIN-CONTAINING PROTEIN"/>
    <property type="match status" value="1"/>
</dbReference>
<evidence type="ECO:0000313" key="8">
    <source>
        <dbReference type="Proteomes" id="UP001168363"/>
    </source>
</evidence>
<feature type="region of interest" description="Disordered" evidence="4">
    <location>
        <begin position="522"/>
        <end position="547"/>
    </location>
</feature>
<keyword evidence="8" id="KW-1185">Reference proteome</keyword>
<feature type="domain" description="Fibronectin type-III" evidence="6">
    <location>
        <begin position="1510"/>
        <end position="1601"/>
    </location>
</feature>
<dbReference type="SUPFAM" id="SSF49265">
    <property type="entry name" value="Fibronectin type III"/>
    <property type="match status" value="5"/>
</dbReference>
<feature type="domain" description="Fibronectin type-III" evidence="6">
    <location>
        <begin position="538"/>
        <end position="629"/>
    </location>
</feature>
<feature type="domain" description="Fibronectin type-III" evidence="6">
    <location>
        <begin position="1320"/>
        <end position="1414"/>
    </location>
</feature>
<keyword evidence="5" id="KW-0732">Signal</keyword>
<dbReference type="InterPro" id="IPR003961">
    <property type="entry name" value="FN3_dom"/>
</dbReference>
<dbReference type="PANTHER" id="PTHR13817">
    <property type="entry name" value="TITIN"/>
    <property type="match status" value="1"/>
</dbReference>
<feature type="domain" description="Fibronectin type-III" evidence="6">
    <location>
        <begin position="447"/>
        <end position="537"/>
    </location>
</feature>
<accession>A0ABT8TUZ2</accession>
<proteinExistence type="predicted"/>
<feature type="domain" description="Fibronectin type-III" evidence="6">
    <location>
        <begin position="933"/>
        <end position="1019"/>
    </location>
</feature>
<dbReference type="InterPro" id="IPR013783">
    <property type="entry name" value="Ig-like_fold"/>
</dbReference>
<organism evidence="7 8">
    <name type="scientific">Nocardioides cremeus</name>
    <dbReference type="NCBI Taxonomy" id="3058044"/>
    <lineage>
        <taxon>Bacteria</taxon>
        <taxon>Bacillati</taxon>
        <taxon>Actinomycetota</taxon>
        <taxon>Actinomycetes</taxon>
        <taxon>Propionibacteriales</taxon>
        <taxon>Nocardioidaceae</taxon>
        <taxon>Nocardioides</taxon>
    </lineage>
</organism>
<dbReference type="RefSeq" id="WP_302708341.1">
    <property type="nucleotide sequence ID" value="NZ_JAULSC010000010.1"/>
</dbReference>
<sequence>MRAAPVRALFLLLGCVLVITGLSPSVAAAESQIVVSGSLVDAAGEPMADIGIGMNGGVQAHTDADGKFALPARLGSQYMTLTRSRGEAFEDYLWFSTEEFVVSQSQDLGTVRFPDLVKRTIKVVDSDGVPVSGVSVYRGPSDGFVSPQWLDGDSAAFGEVGYRHANHRLQQRTDAVGEVAVMVPRLDAAPDPSSTSPSGLPVYGLQYSNEETGAYFSGDTRRSSVDGAIHTTTLPAPAYLTGAIVDAAGEPLADIEVSGSAAGSRVRSDADGRFRLLVNRGPQELTMARSGGQNFEDYLWFSTEEFVVSQSQDLGTVRFPDLVKRTIKVVDSDGVPVSGVWVSRSPSAQAFVFPQWLDGDSAAFGEIGYRDAKHRLQKRTDAAGEVAVRVPRLDAAAEPSSTSPSGLPVYDLQYNDSKTGSYFSDTSRSDVDGNKHTTSLDGLVLRRPEAPAAPSVSGGDESVSVIWADPHDNGSPLTNYTVTAAPGGITKTVPAGTLSTTLEGLDNGSTYTISVSATNVVGEGPMSESSSEVVPAGTPSAPTGVHGAGQDQSVIVLWSAPADNGAEVLDYLVEVSPGGASVVVPSGTERATISGLTNGEEYRVTVTARNAVGTGPASAPSAPLTPYQDAVHTVQGRLVDDAGIPVVGATLRNSGTSSPTSTTDAEGRFNLAMRSGSRSLHVEAPVAPTSHVAIETTSWTLWRDENLGDVVLPTLDERTVRVVDRNARPIQGARVSGNTWFRYSWEANGAHRLFRDVSVNLMSLRTSGLSDSDGRVLLRTPQVDSAAGGKDWSYDGLPTQNVDYQDPRTGVGIWTNTSDATVLGRTHEVAISAVELTVPDQVGKPRVTAGDGSVAVSWSKVGGNGSPVTGYTVTAAPGGATRTVGAGATSATLDGLVNGTAYTFTVVATNAVGDSPASAPSDEVMPAGVPDQVGKPTVTAGDGSVAVSWSKVGGNGSAVSGYTVTAAPGGASESVSGDVERATLEGLVNGTAYTFTVVATNVAGASARSVASDEVTPAGVPDQVGKPTVTAGDGSVAVSWSKVGGNGTPVTGYTVTAAPGGAVATVAGDVTEVTLRDLDNGTSYSFVVVATNKVGDSAPSPRSLSVTPRAAPVAPTDVVARAGVNSARVSWAHDFGYTATDSSRSYLVTASPGGAACESTTHACTVPGLSNGKTYTFSVVARDGYGASPASAPSSPVTPVADTTAPVLASSSVTPGRVAATGGRVEVELRITDDVSGLRESGFPVVVTFSKRTGNGSFGFTSLGRASGDAYDGTYRASIQVPSGTPSGDYRLSVYPLEDQAQNSTSFLSVDGVVVGNPAAPDRPAVEVGPGRSVSLTWAEPTDDGGNVITGYEVETGPDGDVRRVDAGPSNVSTVLSFPDRDADDPVRFRVRALNSAGPSAWSSWTDDVLVPAAAPGAPRGVTAQPGVSSARVTWAAPASAGGSAVTSYLVTAAPGGRNVRVDGDVTEAEVEGLENGIAYTFTVVAINGVGSSEASARSAAVTPTAAATAPGSPREVRAVAGDGVATVSWSGPSSDGGSAVTAYTVTASPGGRVVTVAGTVTQAEVEGLQNGIAYTFTVVAANDIGTSSASGSSESVTPAGAPGRPAKPLVKVKRDKLVVKWTTPENNGSPISGYVVSVSKGRSVTTTGTRTRVVIRKARPGNYKIRVAAVSDVGTSAKSAVVRVRVAR</sequence>
<evidence type="ECO:0000259" key="6">
    <source>
        <dbReference type="PROSITE" id="PS50853"/>
    </source>
</evidence>
<dbReference type="EMBL" id="JAULSC010000010">
    <property type="protein sequence ID" value="MDO3396346.1"/>
    <property type="molecule type" value="Genomic_DNA"/>
</dbReference>
<feature type="domain" description="Fibronectin type-III" evidence="6">
    <location>
        <begin position="1415"/>
        <end position="1508"/>
    </location>
</feature>
<keyword evidence="2" id="KW-0326">Glycosidase</keyword>
<dbReference type="CDD" id="cd00063">
    <property type="entry name" value="FN3"/>
    <property type="match status" value="10"/>
</dbReference>
<comment type="caution">
    <text evidence="7">The sequence shown here is derived from an EMBL/GenBank/DDBJ whole genome shotgun (WGS) entry which is preliminary data.</text>
</comment>
<feature type="signal peptide" evidence="5">
    <location>
        <begin position="1"/>
        <end position="28"/>
    </location>
</feature>
<dbReference type="Pfam" id="PF23034">
    <property type="entry name" value="DUF7035"/>
    <property type="match status" value="1"/>
</dbReference>
<dbReference type="PRINTS" id="PR00014">
    <property type="entry name" value="FNTYPEIII"/>
</dbReference>
<feature type="domain" description="Fibronectin type-III" evidence="6">
    <location>
        <begin position="1020"/>
        <end position="1110"/>
    </location>
</feature>
<evidence type="ECO:0000256" key="3">
    <source>
        <dbReference type="ARBA" id="ARBA00023326"/>
    </source>
</evidence>
<dbReference type="Gene3D" id="2.60.40.10">
    <property type="entry name" value="Immunoglobulins"/>
    <property type="match status" value="10"/>
</dbReference>
<dbReference type="InterPro" id="IPR050964">
    <property type="entry name" value="Striated_Muscle_Regulatory"/>
</dbReference>
<feature type="chain" id="PRO_5047532150" evidence="5">
    <location>
        <begin position="29"/>
        <end position="1689"/>
    </location>
</feature>
<evidence type="ECO:0000256" key="5">
    <source>
        <dbReference type="SAM" id="SignalP"/>
    </source>
</evidence>
<name>A0ABT8TUZ2_9ACTN</name>
<feature type="domain" description="Fibronectin type-III" evidence="6">
    <location>
        <begin position="1602"/>
        <end position="1689"/>
    </location>
</feature>
<dbReference type="InterPro" id="IPR036116">
    <property type="entry name" value="FN3_sf"/>
</dbReference>
<dbReference type="Pfam" id="PF00041">
    <property type="entry name" value="fn3"/>
    <property type="match status" value="9"/>
</dbReference>
<dbReference type="Proteomes" id="UP001168363">
    <property type="component" value="Unassembled WGS sequence"/>
</dbReference>
<evidence type="ECO:0000256" key="2">
    <source>
        <dbReference type="ARBA" id="ARBA00023295"/>
    </source>
</evidence>
<dbReference type="SUPFAM" id="SSF49464">
    <property type="entry name" value="Carboxypeptidase regulatory domain-like"/>
    <property type="match status" value="2"/>
</dbReference>
<keyword evidence="2" id="KW-0378">Hydrolase</keyword>
<keyword evidence="3" id="KW-0624">Polysaccharide degradation</keyword>